<dbReference type="EMBL" id="ML769712">
    <property type="protein sequence ID" value="KAE9389091.1"/>
    <property type="molecule type" value="Genomic_DNA"/>
</dbReference>
<keyword evidence="2" id="KW-1185">Reference proteome</keyword>
<evidence type="ECO:0000313" key="1">
    <source>
        <dbReference type="EMBL" id="KAE9389091.1"/>
    </source>
</evidence>
<sequence>MDNSSGMQKFNGLREVEVQLKKDMSFSWLLGFTRAHPHLKRISFIDGFDFLRSSNTVPFIQPLFEALRQQGVYNAVRIQGFSVTRSIPSASSTDVTGDWEVTGLHLRQVADRHILPWMRPYILTLRFCYQFLEMGNPWPADHRRLPGFVETEAGLIQHTSRIAREIPSIEAFYLEEQESSSVEDEPWSFRGWIDARKDMTKLLAMMPSSESRRCVSRFTGMEDEPWSSRGWIVAQTNVLAMMPSSESRGGVSRFIGNYMAKCQYISQKHSGITFFI</sequence>
<name>A0A6A4GTL0_9AGAR</name>
<dbReference type="AlphaFoldDB" id="A0A6A4GTL0"/>
<protein>
    <submittedName>
        <fullName evidence="1">Uncharacterized protein</fullName>
    </submittedName>
</protein>
<organism evidence="1 2">
    <name type="scientific">Gymnopus androsaceus JB14</name>
    <dbReference type="NCBI Taxonomy" id="1447944"/>
    <lineage>
        <taxon>Eukaryota</taxon>
        <taxon>Fungi</taxon>
        <taxon>Dikarya</taxon>
        <taxon>Basidiomycota</taxon>
        <taxon>Agaricomycotina</taxon>
        <taxon>Agaricomycetes</taxon>
        <taxon>Agaricomycetidae</taxon>
        <taxon>Agaricales</taxon>
        <taxon>Marasmiineae</taxon>
        <taxon>Omphalotaceae</taxon>
        <taxon>Gymnopus</taxon>
    </lineage>
</organism>
<dbReference type="Proteomes" id="UP000799118">
    <property type="component" value="Unassembled WGS sequence"/>
</dbReference>
<evidence type="ECO:0000313" key="2">
    <source>
        <dbReference type="Proteomes" id="UP000799118"/>
    </source>
</evidence>
<proteinExistence type="predicted"/>
<reference evidence="1" key="1">
    <citation type="journal article" date="2019" name="Environ. Microbiol.">
        <title>Fungal ecological strategies reflected in gene transcription - a case study of two litter decomposers.</title>
        <authorList>
            <person name="Barbi F."/>
            <person name="Kohler A."/>
            <person name="Barry K."/>
            <person name="Baskaran P."/>
            <person name="Daum C."/>
            <person name="Fauchery L."/>
            <person name="Ihrmark K."/>
            <person name="Kuo A."/>
            <person name="LaButti K."/>
            <person name="Lipzen A."/>
            <person name="Morin E."/>
            <person name="Grigoriev I.V."/>
            <person name="Henrissat B."/>
            <person name="Lindahl B."/>
            <person name="Martin F."/>
        </authorList>
    </citation>
    <scope>NUCLEOTIDE SEQUENCE</scope>
    <source>
        <strain evidence="1">JB14</strain>
    </source>
</reference>
<accession>A0A6A4GTL0</accession>
<dbReference type="OrthoDB" id="3043436at2759"/>
<gene>
    <name evidence="1" type="ORF">BT96DRAFT_1025181</name>
</gene>